<dbReference type="PANTHER" id="PTHR26392">
    <property type="entry name" value="MITOGEN-ACTIVATED PROTEIN KINASE KINASE KINASE 7-RELATED"/>
    <property type="match status" value="1"/>
</dbReference>
<dbReference type="Pfam" id="PF07714">
    <property type="entry name" value="PK_Tyr_Ser-Thr"/>
    <property type="match status" value="1"/>
</dbReference>
<evidence type="ECO:0000313" key="3">
    <source>
        <dbReference type="EMBL" id="KAK3091421.1"/>
    </source>
</evidence>
<proteinExistence type="inferred from homology"/>
<dbReference type="PANTHER" id="PTHR26392:SF92">
    <property type="entry name" value="PROTEIN KINASE DOMAIN-CONTAINING PROTEIN"/>
    <property type="match status" value="1"/>
</dbReference>
<dbReference type="PROSITE" id="PS50011">
    <property type="entry name" value="PROTEIN_KINASE_DOM"/>
    <property type="match status" value="1"/>
</dbReference>
<comment type="similarity">
    <text evidence="1">Belongs to the protein kinase superfamily. TKL Ser/Thr protein kinase family. ROCO subfamily.</text>
</comment>
<dbReference type="Pfam" id="PF00350">
    <property type="entry name" value="Dynamin_N"/>
    <property type="match status" value="1"/>
</dbReference>
<dbReference type="SUPFAM" id="SSF52540">
    <property type="entry name" value="P-loop containing nucleoside triphosphate hydrolases"/>
    <property type="match status" value="1"/>
</dbReference>
<dbReference type="AlphaFoldDB" id="A0AA89BRI3"/>
<dbReference type="InterPro" id="IPR001245">
    <property type="entry name" value="Ser-Thr/Tyr_kinase_cat_dom"/>
</dbReference>
<dbReference type="InterPro" id="IPR027417">
    <property type="entry name" value="P-loop_NTPase"/>
</dbReference>
<dbReference type="SUPFAM" id="SSF56112">
    <property type="entry name" value="Protein kinase-like (PK-like)"/>
    <property type="match status" value="1"/>
</dbReference>
<dbReference type="Proteomes" id="UP001186944">
    <property type="component" value="Unassembled WGS sequence"/>
</dbReference>
<comment type="caution">
    <text evidence="3">The sequence shown here is derived from an EMBL/GenBank/DDBJ whole genome shotgun (WGS) entry which is preliminary data.</text>
</comment>
<dbReference type="GO" id="GO:0004672">
    <property type="term" value="F:protein kinase activity"/>
    <property type="evidence" value="ECO:0007669"/>
    <property type="project" value="InterPro"/>
</dbReference>
<reference evidence="3" key="1">
    <citation type="submission" date="2019-08" db="EMBL/GenBank/DDBJ databases">
        <title>The improved chromosome-level genome for the pearl oyster Pinctada fucata martensii using PacBio sequencing and Hi-C.</title>
        <authorList>
            <person name="Zheng Z."/>
        </authorList>
    </citation>
    <scope>NUCLEOTIDE SEQUENCE</scope>
    <source>
        <strain evidence="3">ZZ-2019</strain>
        <tissue evidence="3">Adductor muscle</tissue>
    </source>
</reference>
<dbReference type="Gene3D" id="1.10.510.10">
    <property type="entry name" value="Transferase(Phosphotransferase) domain 1"/>
    <property type="match status" value="1"/>
</dbReference>
<accession>A0AA89BRI3</accession>
<evidence type="ECO:0000313" key="4">
    <source>
        <dbReference type="Proteomes" id="UP001186944"/>
    </source>
</evidence>
<dbReference type="InterPro" id="IPR025662">
    <property type="entry name" value="Sigma_54_int_dom_ATP-bd_1"/>
</dbReference>
<name>A0AA89BRI3_PINIB</name>
<organism evidence="3 4">
    <name type="scientific">Pinctada imbricata</name>
    <name type="common">Atlantic pearl-oyster</name>
    <name type="synonym">Pinctada martensii</name>
    <dbReference type="NCBI Taxonomy" id="66713"/>
    <lineage>
        <taxon>Eukaryota</taxon>
        <taxon>Metazoa</taxon>
        <taxon>Spiralia</taxon>
        <taxon>Lophotrochozoa</taxon>
        <taxon>Mollusca</taxon>
        <taxon>Bivalvia</taxon>
        <taxon>Autobranchia</taxon>
        <taxon>Pteriomorphia</taxon>
        <taxon>Pterioida</taxon>
        <taxon>Pterioidea</taxon>
        <taxon>Pteriidae</taxon>
        <taxon>Pinctada</taxon>
    </lineage>
</organism>
<dbReference type="GO" id="GO:0005524">
    <property type="term" value="F:ATP binding"/>
    <property type="evidence" value="ECO:0007669"/>
    <property type="project" value="InterPro"/>
</dbReference>
<sequence>MELEAAGGEIDEEEIDNLRLPKAIRLAKLQQIDISSYKKLEDIKCALKRFLLPERQRREDVVRDLSSSAAEDAGQRQELSGIFDALICTINDLTQKNDPMLKQLHQSFPNVMSVLSRERDKLAKETVKCPIMVLGETGAGKSSFINLILGCELLPYSLLSNTNTICEIQYGDQHSVILHPHEYSRRTEQIICDSFSELQAILKEKIQKNENGTDLQKNKNTTEQIMYKRAEIFLPNDLLQTGLLIVDSPGIADTREMTSLVLEYLIDACAFIYVINSANAGGVAPERLQDLLRKVIDKAFRDEQDFRPECALFVCNKWDQVQPGEREAVKKDTIHKLTGSSTGWPGCQESQIYTLSTREASFIQNTPDKFVVGQFACLLKEIMKLVPKSREILLTKSIRLVKQVVDKSLFIIDHNLSDAKLPPEEKGRRTVTTIDNLAELKSEVCQFFDHEKSYLRRKLDVITEKLSKHLLLLEVKDRICNVSEYEIDDTKEWKEVTVMIRSLLYDKIAAEIQRWEAKSHELERLGQETSERFMQKFPDFDHKLHLVEQKFQSGKSGDHSAALPTDEVPFVPMNITRKFDNLNIGFKVLIGVTFAPVFLIGALVRLPVWGVKELKRKIDSVMLEKDYGSDRIKAMRKYAESTLNSTTDPYKMRPVLEEEVQPLLQYLEQQRLKVLNLIDVDIAIIEKKKEDLRRRESIIESYSHLRGNFREHGREILYFYKMKMPVPSNFISNDCIQDVEKVSGGIVQEIFKGTMTSICISGLDDSHKHVIIRKNKFDIRKDNILGYLKEEEAYSNRRFVHHLPCLGFVRQDTRIWQVLTMHDCTLREFLQKTCVGQGKPKHHTLYTCMDQVVSGLEFLHRKDLVHIDLSLDTILVDSDTKIRLINVNSPCKLSAELLPHKSTSILPYAHFHPNILMDPESNVYRSLHDMYSVGIIMWEVWTNRRAFQDKLNTQKSIKTLGDFAKSVSLSPDKLALDIEDGKGIVEVNIWDECIIQCQKGELKACEWRDKMSNNKYDYRFAQCPLDKKP</sequence>
<dbReference type="EMBL" id="VSWD01000010">
    <property type="protein sequence ID" value="KAK3091421.1"/>
    <property type="molecule type" value="Genomic_DNA"/>
</dbReference>
<dbReference type="Gene3D" id="3.40.50.300">
    <property type="entry name" value="P-loop containing nucleotide triphosphate hydrolases"/>
    <property type="match status" value="1"/>
</dbReference>
<keyword evidence="4" id="KW-1185">Reference proteome</keyword>
<dbReference type="InterPro" id="IPR045063">
    <property type="entry name" value="Dynamin_N"/>
</dbReference>
<evidence type="ECO:0000256" key="1">
    <source>
        <dbReference type="ARBA" id="ARBA00008171"/>
    </source>
</evidence>
<evidence type="ECO:0000259" key="2">
    <source>
        <dbReference type="PROSITE" id="PS50011"/>
    </source>
</evidence>
<dbReference type="InterPro" id="IPR011009">
    <property type="entry name" value="Kinase-like_dom_sf"/>
</dbReference>
<gene>
    <name evidence="3" type="ORF">FSP39_019770</name>
</gene>
<feature type="domain" description="Protein kinase" evidence="2">
    <location>
        <begin position="736"/>
        <end position="1029"/>
    </location>
</feature>
<dbReference type="InterPro" id="IPR000719">
    <property type="entry name" value="Prot_kinase_dom"/>
</dbReference>
<protein>
    <recommendedName>
        <fullName evidence="2">Protein kinase domain-containing protein</fullName>
    </recommendedName>
</protein>
<dbReference type="PROSITE" id="PS00675">
    <property type="entry name" value="SIGMA54_INTERACT_1"/>
    <property type="match status" value="1"/>
</dbReference>